<keyword evidence="2" id="KW-1133">Transmembrane helix</keyword>
<dbReference type="InterPro" id="IPR013234">
    <property type="entry name" value="PIGA_GPI_anchor_biosynthesis"/>
</dbReference>
<dbReference type="InterPro" id="IPR001296">
    <property type="entry name" value="Glyco_trans_1"/>
</dbReference>
<dbReference type="Pfam" id="PF08288">
    <property type="entry name" value="PIGA"/>
    <property type="match status" value="1"/>
</dbReference>
<evidence type="ECO:0000256" key="1">
    <source>
        <dbReference type="ARBA" id="ARBA00022676"/>
    </source>
</evidence>
<dbReference type="AlphaFoldDB" id="A0A7S1JVT3"/>
<feature type="transmembrane region" description="Helical" evidence="2">
    <location>
        <begin position="409"/>
        <end position="431"/>
    </location>
</feature>
<dbReference type="PANTHER" id="PTHR45871">
    <property type="entry name" value="N-ACETYLGLUCOSAMINYL-PHOSPHATIDYLINOSITOL BIOSYNTHETIC PROTEIN"/>
    <property type="match status" value="1"/>
</dbReference>
<dbReference type="Pfam" id="PF00534">
    <property type="entry name" value="Glycos_transf_1"/>
    <property type="match status" value="1"/>
</dbReference>
<organism evidence="5">
    <name type="scientific">Vitrella brassicaformis</name>
    <dbReference type="NCBI Taxonomy" id="1169539"/>
    <lineage>
        <taxon>Eukaryota</taxon>
        <taxon>Sar</taxon>
        <taxon>Alveolata</taxon>
        <taxon>Colpodellida</taxon>
        <taxon>Vitrellaceae</taxon>
        <taxon>Vitrella</taxon>
    </lineage>
</organism>
<evidence type="ECO:0000313" key="5">
    <source>
        <dbReference type="EMBL" id="CAD9055151.1"/>
    </source>
</evidence>
<keyword evidence="2" id="KW-0472">Membrane</keyword>
<keyword evidence="1" id="KW-0808">Transferase</keyword>
<dbReference type="SUPFAM" id="SSF53756">
    <property type="entry name" value="UDP-Glycosyltransferase/glycogen phosphorylase"/>
    <property type="match status" value="1"/>
</dbReference>
<accession>A0A7S1JVT3</accession>
<gene>
    <name evidence="5" type="ORF">VBRA1451_LOCUS10216</name>
</gene>
<dbReference type="GO" id="GO:0006506">
    <property type="term" value="P:GPI anchor biosynthetic process"/>
    <property type="evidence" value="ECO:0007669"/>
    <property type="project" value="InterPro"/>
</dbReference>
<evidence type="ECO:0000259" key="3">
    <source>
        <dbReference type="Pfam" id="PF00534"/>
    </source>
</evidence>
<keyword evidence="2" id="KW-0812">Transmembrane</keyword>
<evidence type="ECO:0008006" key="6">
    <source>
        <dbReference type="Google" id="ProtNLM"/>
    </source>
</evidence>
<evidence type="ECO:0000259" key="4">
    <source>
        <dbReference type="Pfam" id="PF08288"/>
    </source>
</evidence>
<evidence type="ECO:0000256" key="2">
    <source>
        <dbReference type="SAM" id="Phobius"/>
    </source>
</evidence>
<protein>
    <recommendedName>
        <fullName evidence="6">Phosphatidylinositol N-acetylglucosaminyltransferase</fullName>
    </recommendedName>
</protein>
<dbReference type="Gene3D" id="3.40.50.2000">
    <property type="entry name" value="Glycogen Phosphorylase B"/>
    <property type="match status" value="2"/>
</dbReference>
<keyword evidence="1" id="KW-0328">Glycosyltransferase</keyword>
<reference evidence="5" key="1">
    <citation type="submission" date="2021-01" db="EMBL/GenBank/DDBJ databases">
        <authorList>
            <person name="Corre E."/>
            <person name="Pelletier E."/>
            <person name="Niang G."/>
            <person name="Scheremetjew M."/>
            <person name="Finn R."/>
            <person name="Kale V."/>
            <person name="Holt S."/>
            <person name="Cochrane G."/>
            <person name="Meng A."/>
            <person name="Brown T."/>
            <person name="Cohen L."/>
        </authorList>
    </citation>
    <scope>NUCLEOTIDE SEQUENCE</scope>
    <source>
        <strain evidence="5">CCMP3346</strain>
    </source>
</reference>
<dbReference type="GO" id="GO:0000506">
    <property type="term" value="C:glycosylphosphatidylinositol-N-acetylglucosaminyltransferase (GPI-GnT) complex"/>
    <property type="evidence" value="ECO:0007669"/>
    <property type="project" value="TreeGrafter"/>
</dbReference>
<sequence>MGRAVGVAMVSDFFYPSKGGVEMHVYQLSQCLMKRGFRVIVITHARGPYRGVQWMPNGLKVYYLHYRDVVDNVILPTVFMTLPAVRHILLREHIDIVHSHQATSPLGHECLIHARTLSMYNRYSHDTLGDGGSEPHEYRIVYTDHSLFGFADVAGIHINKVISLLLSDVDHAICVSHTNRENLTLRSGIPPRRIAVIPNAVDAHRFSPDPSMRPPPPRVNIVVISRLTYRKGIDLLVDVIPAICEQFPNVHFIIGGDGGKRTILEEMREEHRLIDRVEMLGAVPHSQVRDILRRGHIFLNSSLTEAFCIAIIEAAACGLLVVSTRVGGVPEVLPEDMMRLAEPNAASIVGVLGEAIHRAPNIDAFEHNRQILGMYCWHDIAERTEAVYRRVLGRRPRSFASRVRLYKSLGAYSGTLVVFLLLVNYLLLNVLEWCRPRRK</sequence>
<name>A0A7S1JVT3_9ALVE</name>
<dbReference type="GO" id="GO:0017176">
    <property type="term" value="F:phosphatidylinositol N-acetylglucosaminyltransferase activity"/>
    <property type="evidence" value="ECO:0007669"/>
    <property type="project" value="TreeGrafter"/>
</dbReference>
<proteinExistence type="predicted"/>
<dbReference type="FunFam" id="3.40.50.2000:FF:000148">
    <property type="entry name" value="Phosphatidylinositol N-acetylglucosaminyltransferase subunit A"/>
    <property type="match status" value="1"/>
</dbReference>
<dbReference type="EMBL" id="HBGB01017606">
    <property type="protein sequence ID" value="CAD9055151.1"/>
    <property type="molecule type" value="Transcribed_RNA"/>
</dbReference>
<dbReference type="PANTHER" id="PTHR45871:SF1">
    <property type="entry name" value="PHOSPHATIDYLINOSITOL N-ACETYLGLUCOSAMINYLTRANSFERASE SUBUNIT A"/>
    <property type="match status" value="1"/>
</dbReference>
<feature type="domain" description="Glycosyl transferase family 1" evidence="3">
    <location>
        <begin position="221"/>
        <end position="336"/>
    </location>
</feature>
<feature type="domain" description="PIGA GPI anchor biosynthesis" evidence="4">
    <location>
        <begin position="44"/>
        <end position="123"/>
    </location>
</feature>